<dbReference type="AlphaFoldDB" id="A0A0F9FL56"/>
<sequence length="125" mass="14116">MIKKENYIEKMAKRIDLRMLAVHSNSSEGYGGNPQKEAEAIVLKIISDTKKACKREADKHRYYLFGYDNYAASGGIDDLIGVFDSVVDAAEYRQSLDWQRDVFYIYTINAADGGFDIVETEAMGL</sequence>
<organism evidence="1">
    <name type="scientific">marine sediment metagenome</name>
    <dbReference type="NCBI Taxonomy" id="412755"/>
    <lineage>
        <taxon>unclassified sequences</taxon>
        <taxon>metagenomes</taxon>
        <taxon>ecological metagenomes</taxon>
    </lineage>
</organism>
<protein>
    <submittedName>
        <fullName evidence="1">Uncharacterized protein</fullName>
    </submittedName>
</protein>
<dbReference type="EMBL" id="LAZR01020918">
    <property type="protein sequence ID" value="KKL87144.1"/>
    <property type="molecule type" value="Genomic_DNA"/>
</dbReference>
<proteinExistence type="predicted"/>
<name>A0A0F9FL56_9ZZZZ</name>
<gene>
    <name evidence="1" type="ORF">LCGC14_1937660</name>
</gene>
<comment type="caution">
    <text evidence="1">The sequence shown here is derived from an EMBL/GenBank/DDBJ whole genome shotgun (WGS) entry which is preliminary data.</text>
</comment>
<reference evidence="1" key="1">
    <citation type="journal article" date="2015" name="Nature">
        <title>Complex archaea that bridge the gap between prokaryotes and eukaryotes.</title>
        <authorList>
            <person name="Spang A."/>
            <person name="Saw J.H."/>
            <person name="Jorgensen S.L."/>
            <person name="Zaremba-Niedzwiedzka K."/>
            <person name="Martijn J."/>
            <person name="Lind A.E."/>
            <person name="van Eijk R."/>
            <person name="Schleper C."/>
            <person name="Guy L."/>
            <person name="Ettema T.J."/>
        </authorList>
    </citation>
    <scope>NUCLEOTIDE SEQUENCE</scope>
</reference>
<evidence type="ECO:0000313" key="1">
    <source>
        <dbReference type="EMBL" id="KKL87144.1"/>
    </source>
</evidence>
<accession>A0A0F9FL56</accession>